<protein>
    <submittedName>
        <fullName evidence="4">UPF0462 protein C4orf33 homolog</fullName>
    </submittedName>
</protein>
<keyword evidence="2" id="KW-0732">Signal</keyword>
<dbReference type="AlphaFoldDB" id="A0A8B8CZJ9"/>
<evidence type="ECO:0000313" key="4">
    <source>
        <dbReference type="RefSeq" id="XP_022320679.1"/>
    </source>
</evidence>
<evidence type="ECO:0000256" key="2">
    <source>
        <dbReference type="SAM" id="SignalP"/>
    </source>
</evidence>
<dbReference type="KEGG" id="cvn:111122934"/>
<evidence type="ECO:0000313" key="3">
    <source>
        <dbReference type="Proteomes" id="UP000694844"/>
    </source>
</evidence>
<dbReference type="RefSeq" id="XP_022320679.1">
    <property type="nucleotide sequence ID" value="XM_022464971.1"/>
</dbReference>
<dbReference type="Proteomes" id="UP000694844">
    <property type="component" value="Chromosome 3"/>
</dbReference>
<comment type="similarity">
    <text evidence="1">Belongs to the UPF0462 family.</text>
</comment>
<feature type="signal peptide" evidence="2">
    <location>
        <begin position="1"/>
        <end position="23"/>
    </location>
</feature>
<dbReference type="OrthoDB" id="10056816at2759"/>
<dbReference type="Gene3D" id="2.60.40.1190">
    <property type="match status" value="1"/>
</dbReference>
<accession>A0A8B8CZJ9</accession>
<feature type="chain" id="PRO_5034716666" evidence="2">
    <location>
        <begin position="24"/>
        <end position="222"/>
    </location>
</feature>
<dbReference type="PANTHER" id="PTHR31475">
    <property type="entry name" value="UPF0462 PROTEIN"/>
    <property type="match status" value="1"/>
</dbReference>
<dbReference type="PANTHER" id="PTHR31475:SF5">
    <property type="entry name" value="UPF0462 PROTEIN C4ORF33 HOMOLOG"/>
    <property type="match status" value="1"/>
</dbReference>
<name>A0A8B8CZJ9_CRAVI</name>
<reference evidence="4" key="1">
    <citation type="submission" date="2025-08" db="UniProtKB">
        <authorList>
            <consortium name="RefSeq"/>
        </authorList>
    </citation>
    <scope>IDENTIFICATION</scope>
    <source>
        <tissue evidence="4">Whole sample</tissue>
    </source>
</reference>
<organism evidence="3 4">
    <name type="scientific">Crassostrea virginica</name>
    <name type="common">Eastern oyster</name>
    <dbReference type="NCBI Taxonomy" id="6565"/>
    <lineage>
        <taxon>Eukaryota</taxon>
        <taxon>Metazoa</taxon>
        <taxon>Spiralia</taxon>
        <taxon>Lophotrochozoa</taxon>
        <taxon>Mollusca</taxon>
        <taxon>Bivalvia</taxon>
        <taxon>Autobranchia</taxon>
        <taxon>Pteriomorphia</taxon>
        <taxon>Ostreida</taxon>
        <taxon>Ostreoidea</taxon>
        <taxon>Ostreidae</taxon>
        <taxon>Crassostrea</taxon>
    </lineage>
</organism>
<dbReference type="GeneID" id="111122934"/>
<sequence length="222" mass="25147">MFRSAFSPVLFLSLLWIGDSVLAQNITIPVAITRTWNGTHVHHRPVQIIFAKASGGLNITVNAPFFNDPKNPGGQPGQPFDGLWEYEVVEAFFLNDRNQYIEIELCPHGQHLVLLLKGYRDMFTSQLPLQFSSSINTDTWTGTAFVPASYFPPKITKFNAYAIHGSGTGRTYEALYPTPPGTYTDPDFHRLEYFRAIDFHSLVPENWSTAYQSNEWERTLIG</sequence>
<keyword evidence="3" id="KW-1185">Reference proteome</keyword>
<gene>
    <name evidence="4" type="primary">LOC111122934</name>
</gene>
<proteinExistence type="inferred from homology"/>
<evidence type="ECO:0000256" key="1">
    <source>
        <dbReference type="ARBA" id="ARBA00038085"/>
    </source>
</evidence>